<dbReference type="EMBL" id="JAROCF010000001">
    <property type="protein sequence ID" value="MDN4616167.1"/>
    <property type="molecule type" value="Genomic_DNA"/>
</dbReference>
<dbReference type="RefSeq" id="WP_301212283.1">
    <property type="nucleotide sequence ID" value="NZ_JAROCF010000001.1"/>
</dbReference>
<evidence type="ECO:0000313" key="2">
    <source>
        <dbReference type="EMBL" id="MDN4616167.1"/>
    </source>
</evidence>
<sequence>MREGWSVGSMAREAWRNATGPRSRLALLIPLALVYGMALPWFATLETKALHSALAAQASAGRGVLVFQAADRDSPVAISRASCEALVDRPGVTRAGILREATSASFLQLGDEVPVQEASTSLFPQLRDGRALIGAALWKSGGTVSLITAEGRSVAAQAMHDQPAGIDTNSAVVVALDPSVASAAACIVVLDLFQRPNSRAVSLASALHVQGGPIGVHQTFSEASDVLADFRKRPGTLLPLGGALVAGCAAGLTGRSRRSELAVYRLVGSSRNAVGALVCLEQLIIAGIAATSVAFTTVTMRGSIVDATAQTMLGVAGAAVWSAVALALMIDLPLRDPLGMAKDR</sequence>
<dbReference type="Proteomes" id="UP001174208">
    <property type="component" value="Unassembled WGS sequence"/>
</dbReference>
<proteinExistence type="predicted"/>
<feature type="transmembrane region" description="Helical" evidence="1">
    <location>
        <begin position="25"/>
        <end position="43"/>
    </location>
</feature>
<organism evidence="2 3">
    <name type="scientific">Leifsonia williamsii</name>
    <dbReference type="NCBI Taxonomy" id="3035919"/>
    <lineage>
        <taxon>Bacteria</taxon>
        <taxon>Bacillati</taxon>
        <taxon>Actinomycetota</taxon>
        <taxon>Actinomycetes</taxon>
        <taxon>Micrococcales</taxon>
        <taxon>Microbacteriaceae</taxon>
        <taxon>Leifsonia</taxon>
    </lineage>
</organism>
<name>A0ABT8KG82_9MICO</name>
<accession>A0ABT8KG82</accession>
<keyword evidence="1" id="KW-0812">Transmembrane</keyword>
<evidence type="ECO:0000313" key="3">
    <source>
        <dbReference type="Proteomes" id="UP001174208"/>
    </source>
</evidence>
<comment type="caution">
    <text evidence="2">The sequence shown here is derived from an EMBL/GenBank/DDBJ whole genome shotgun (WGS) entry which is preliminary data.</text>
</comment>
<gene>
    <name evidence="2" type="ORF">P5G50_17095</name>
</gene>
<protein>
    <recommendedName>
        <fullName evidence="4">ABC transporter permease</fullName>
    </recommendedName>
</protein>
<feature type="transmembrane region" description="Helical" evidence="1">
    <location>
        <begin position="274"/>
        <end position="295"/>
    </location>
</feature>
<keyword evidence="1" id="KW-1133">Transmembrane helix</keyword>
<evidence type="ECO:0008006" key="4">
    <source>
        <dbReference type="Google" id="ProtNLM"/>
    </source>
</evidence>
<evidence type="ECO:0000256" key="1">
    <source>
        <dbReference type="SAM" id="Phobius"/>
    </source>
</evidence>
<keyword evidence="3" id="KW-1185">Reference proteome</keyword>
<feature type="transmembrane region" description="Helical" evidence="1">
    <location>
        <begin position="315"/>
        <end position="334"/>
    </location>
</feature>
<reference evidence="2" key="1">
    <citation type="submission" date="2023-06" db="EMBL/GenBank/DDBJ databases">
        <title>MT1 and MT2 Draft Genomes of Novel Species.</title>
        <authorList>
            <person name="Venkateswaran K."/>
        </authorList>
    </citation>
    <scope>NUCLEOTIDE SEQUENCE</scope>
    <source>
        <strain evidence="2">F6_8S_P_1B</strain>
    </source>
</reference>
<keyword evidence="1" id="KW-0472">Membrane</keyword>